<evidence type="ECO:0000313" key="1">
    <source>
        <dbReference type="EMBL" id="CAK9178606.1"/>
    </source>
</evidence>
<proteinExistence type="predicted"/>
<keyword evidence="2" id="KW-1185">Reference proteome</keyword>
<organism evidence="1 2">
    <name type="scientific">Ilex paraguariensis</name>
    <name type="common">yerba mate</name>
    <dbReference type="NCBI Taxonomy" id="185542"/>
    <lineage>
        <taxon>Eukaryota</taxon>
        <taxon>Viridiplantae</taxon>
        <taxon>Streptophyta</taxon>
        <taxon>Embryophyta</taxon>
        <taxon>Tracheophyta</taxon>
        <taxon>Spermatophyta</taxon>
        <taxon>Magnoliopsida</taxon>
        <taxon>eudicotyledons</taxon>
        <taxon>Gunneridae</taxon>
        <taxon>Pentapetalae</taxon>
        <taxon>asterids</taxon>
        <taxon>campanulids</taxon>
        <taxon>Aquifoliales</taxon>
        <taxon>Aquifoliaceae</taxon>
        <taxon>Ilex</taxon>
    </lineage>
</organism>
<accession>A0ABC8UEV4</accession>
<comment type="caution">
    <text evidence="1">The sequence shown here is derived from an EMBL/GenBank/DDBJ whole genome shotgun (WGS) entry which is preliminary data.</text>
</comment>
<dbReference type="AlphaFoldDB" id="A0ABC8UEV4"/>
<evidence type="ECO:0000313" key="2">
    <source>
        <dbReference type="Proteomes" id="UP001642360"/>
    </source>
</evidence>
<dbReference type="Proteomes" id="UP001642360">
    <property type="component" value="Unassembled WGS sequence"/>
</dbReference>
<name>A0ABC8UEV4_9AQUA</name>
<gene>
    <name evidence="1" type="ORF">ILEXP_LOCUS48509</name>
</gene>
<protein>
    <submittedName>
        <fullName evidence="1">Uncharacterized protein</fullName>
    </submittedName>
</protein>
<dbReference type="EMBL" id="CAUOFW020007279">
    <property type="protein sequence ID" value="CAK9178606.1"/>
    <property type="molecule type" value="Genomic_DNA"/>
</dbReference>
<reference evidence="1 2" key="1">
    <citation type="submission" date="2024-02" db="EMBL/GenBank/DDBJ databases">
        <authorList>
            <person name="Vignale AGUSTIN F."/>
            <person name="Sosa J E."/>
            <person name="Modenutti C."/>
        </authorList>
    </citation>
    <scope>NUCLEOTIDE SEQUENCE [LARGE SCALE GENOMIC DNA]</scope>
</reference>
<sequence>MSGGIIEEPRSIQKVQILSTRILVNVSGSAPMILHGLKDNSNCRILHGEKNGYKNMRVPVQLCPRCSMMARKASESSNREQKPNIRYCHYFPSIASTARLLLLIASIQSDQL</sequence>